<gene>
    <name evidence="5" type="ORF">LSAT_V11C300144480</name>
</gene>
<evidence type="ECO:0008006" key="7">
    <source>
        <dbReference type="Google" id="ProtNLM"/>
    </source>
</evidence>
<dbReference type="AlphaFoldDB" id="A0A9R1XPF9"/>
<evidence type="ECO:0000256" key="2">
    <source>
        <dbReference type="ARBA" id="ARBA00022840"/>
    </source>
</evidence>
<dbReference type="Proteomes" id="UP000235145">
    <property type="component" value="Unassembled WGS sequence"/>
</dbReference>
<dbReference type="Gene3D" id="3.30.200.20">
    <property type="entry name" value="Phosphorylase Kinase, domain 1"/>
    <property type="match status" value="1"/>
</dbReference>
<dbReference type="SUPFAM" id="SSF56112">
    <property type="entry name" value="Protein kinase-like (PK-like)"/>
    <property type="match status" value="1"/>
</dbReference>
<keyword evidence="6" id="KW-1185">Reference proteome</keyword>
<evidence type="ECO:0000313" key="5">
    <source>
        <dbReference type="EMBL" id="KAJ0217084.1"/>
    </source>
</evidence>
<dbReference type="PROSITE" id="PS00107">
    <property type="entry name" value="PROTEIN_KINASE_ATP"/>
    <property type="match status" value="1"/>
</dbReference>
<dbReference type="GO" id="GO:0007166">
    <property type="term" value="P:cell surface receptor signaling pathway"/>
    <property type="evidence" value="ECO:0007669"/>
    <property type="project" value="InterPro"/>
</dbReference>
<keyword evidence="1 3" id="KW-0547">Nucleotide-binding</keyword>
<feature type="binding site" evidence="3">
    <location>
        <position position="106"/>
    </location>
    <ligand>
        <name>ATP</name>
        <dbReference type="ChEBI" id="CHEBI:30616"/>
    </ligand>
</feature>
<evidence type="ECO:0000256" key="4">
    <source>
        <dbReference type="SAM" id="Phobius"/>
    </source>
</evidence>
<dbReference type="InterPro" id="IPR011009">
    <property type="entry name" value="Kinase-like_dom_sf"/>
</dbReference>
<evidence type="ECO:0000256" key="1">
    <source>
        <dbReference type="ARBA" id="ARBA00022741"/>
    </source>
</evidence>
<dbReference type="InterPro" id="IPR017441">
    <property type="entry name" value="Protein_kinase_ATP_BS"/>
</dbReference>
<keyword evidence="4" id="KW-0472">Membrane</keyword>
<accession>A0A9R1XPF9</accession>
<evidence type="ECO:0000256" key="3">
    <source>
        <dbReference type="PROSITE-ProRule" id="PRU10141"/>
    </source>
</evidence>
<reference evidence="5 6" key="1">
    <citation type="journal article" date="2017" name="Nat. Commun.">
        <title>Genome assembly with in vitro proximity ligation data and whole-genome triplication in lettuce.</title>
        <authorList>
            <person name="Reyes-Chin-Wo S."/>
            <person name="Wang Z."/>
            <person name="Yang X."/>
            <person name="Kozik A."/>
            <person name="Arikit S."/>
            <person name="Song C."/>
            <person name="Xia L."/>
            <person name="Froenicke L."/>
            <person name="Lavelle D.O."/>
            <person name="Truco M.J."/>
            <person name="Xia R."/>
            <person name="Zhu S."/>
            <person name="Xu C."/>
            <person name="Xu H."/>
            <person name="Xu X."/>
            <person name="Cox K."/>
            <person name="Korf I."/>
            <person name="Meyers B.C."/>
            <person name="Michelmore R.W."/>
        </authorList>
    </citation>
    <scope>NUCLEOTIDE SEQUENCE [LARGE SCALE GENOMIC DNA]</scope>
    <source>
        <strain evidence="6">cv. Salinas</strain>
        <tissue evidence="5">Seedlings</tissue>
    </source>
</reference>
<dbReference type="GO" id="GO:0005524">
    <property type="term" value="F:ATP binding"/>
    <property type="evidence" value="ECO:0007669"/>
    <property type="project" value="UniProtKB-UniRule"/>
</dbReference>
<keyword evidence="2 3" id="KW-0067">ATP-binding</keyword>
<keyword evidence="4" id="KW-0812">Transmembrane</keyword>
<dbReference type="PANTHER" id="PTHR27005:SF468">
    <property type="entry name" value="OS01G0310500 PROTEIN"/>
    <property type="match status" value="1"/>
</dbReference>
<feature type="transmembrane region" description="Helical" evidence="4">
    <location>
        <begin position="6"/>
        <end position="27"/>
    </location>
</feature>
<protein>
    <recommendedName>
        <fullName evidence="7">Protein kinase domain-containing protein</fullName>
    </recommendedName>
</protein>
<keyword evidence="4" id="KW-1133">Transmembrane helix</keyword>
<dbReference type="InterPro" id="IPR045274">
    <property type="entry name" value="WAK-like"/>
</dbReference>
<evidence type="ECO:0000313" key="6">
    <source>
        <dbReference type="Proteomes" id="UP000235145"/>
    </source>
</evidence>
<name>A0A9R1XPF9_LACSA</name>
<dbReference type="PANTHER" id="PTHR27005">
    <property type="entry name" value="WALL-ASSOCIATED RECEPTOR KINASE-LIKE 21"/>
    <property type="match status" value="1"/>
</dbReference>
<proteinExistence type="predicted"/>
<dbReference type="EMBL" id="NBSK02000003">
    <property type="protein sequence ID" value="KAJ0217084.1"/>
    <property type="molecule type" value="Genomic_DNA"/>
</dbReference>
<sequence>MLIKISVGSSFAAIFLIVFLNWLYFGLKKRRLMILREKFFKQNGGILLQQRISGDGGATDQAKVFTIEELKRATNKYHDNRIIGKGGYGTVYNGILSDSRTIAIKKSKLADQTQTQIEQFIN</sequence>
<organism evidence="5 6">
    <name type="scientific">Lactuca sativa</name>
    <name type="common">Garden lettuce</name>
    <dbReference type="NCBI Taxonomy" id="4236"/>
    <lineage>
        <taxon>Eukaryota</taxon>
        <taxon>Viridiplantae</taxon>
        <taxon>Streptophyta</taxon>
        <taxon>Embryophyta</taxon>
        <taxon>Tracheophyta</taxon>
        <taxon>Spermatophyta</taxon>
        <taxon>Magnoliopsida</taxon>
        <taxon>eudicotyledons</taxon>
        <taxon>Gunneridae</taxon>
        <taxon>Pentapetalae</taxon>
        <taxon>asterids</taxon>
        <taxon>campanulids</taxon>
        <taxon>Asterales</taxon>
        <taxon>Asteraceae</taxon>
        <taxon>Cichorioideae</taxon>
        <taxon>Cichorieae</taxon>
        <taxon>Lactucinae</taxon>
        <taxon>Lactuca</taxon>
    </lineage>
</organism>
<comment type="caution">
    <text evidence="5">The sequence shown here is derived from an EMBL/GenBank/DDBJ whole genome shotgun (WGS) entry which is preliminary data.</text>
</comment>